<keyword evidence="2" id="KW-0805">Transcription regulation</keyword>
<sequence length="172" mass="19357">MTVATTHDFDTVFREVFPRLVSLGALKTGRADIARDLAQETMLRAHARWEELSTYDAPAAWCHTVMTNLLIDHHRSVVSERRAVDRLADRLVDETRQDRTPITALDRWNELVAPLPDRHRMIVTLYYADDLSVAQIAALLGTSRGAVKAALFKARRTLRKQHGAGEIGGDDE</sequence>
<dbReference type="Pfam" id="PF04542">
    <property type="entry name" value="Sigma70_r2"/>
    <property type="match status" value="1"/>
</dbReference>
<evidence type="ECO:0000256" key="2">
    <source>
        <dbReference type="ARBA" id="ARBA00023015"/>
    </source>
</evidence>
<dbReference type="InterPro" id="IPR036388">
    <property type="entry name" value="WH-like_DNA-bd_sf"/>
</dbReference>
<feature type="domain" description="RNA polymerase sigma-70 region 2" evidence="6">
    <location>
        <begin position="13"/>
        <end position="76"/>
    </location>
</feature>
<comment type="caution">
    <text evidence="8">The sequence shown here is derived from an EMBL/GenBank/DDBJ whole genome shotgun (WGS) entry which is preliminary data.</text>
</comment>
<dbReference type="PANTHER" id="PTHR43133:SF8">
    <property type="entry name" value="RNA POLYMERASE SIGMA FACTOR HI_1459-RELATED"/>
    <property type="match status" value="1"/>
</dbReference>
<dbReference type="NCBIfam" id="TIGR02937">
    <property type="entry name" value="sigma70-ECF"/>
    <property type="match status" value="1"/>
</dbReference>
<dbReference type="InterPro" id="IPR039425">
    <property type="entry name" value="RNA_pol_sigma-70-like"/>
</dbReference>
<evidence type="ECO:0000256" key="4">
    <source>
        <dbReference type="ARBA" id="ARBA00023125"/>
    </source>
</evidence>
<evidence type="ECO:0000259" key="7">
    <source>
        <dbReference type="Pfam" id="PF08281"/>
    </source>
</evidence>
<evidence type="ECO:0000259" key="6">
    <source>
        <dbReference type="Pfam" id="PF04542"/>
    </source>
</evidence>
<dbReference type="Gene3D" id="1.10.10.10">
    <property type="entry name" value="Winged helix-like DNA-binding domain superfamily/Winged helix DNA-binding domain"/>
    <property type="match status" value="1"/>
</dbReference>
<dbReference type="InterPro" id="IPR007627">
    <property type="entry name" value="RNA_pol_sigma70_r2"/>
</dbReference>
<dbReference type="GO" id="GO:0003677">
    <property type="term" value="F:DNA binding"/>
    <property type="evidence" value="ECO:0007669"/>
    <property type="project" value="UniProtKB-KW"/>
</dbReference>
<keyword evidence="9" id="KW-1185">Reference proteome</keyword>
<reference evidence="8 9" key="1">
    <citation type="submission" date="2019-03" db="EMBL/GenBank/DDBJ databases">
        <title>Sequencing the genomes of 1000 actinobacteria strains.</title>
        <authorList>
            <person name="Klenk H.-P."/>
        </authorList>
    </citation>
    <scope>NUCLEOTIDE SEQUENCE [LARGE SCALE GENOMIC DNA]</scope>
    <source>
        <strain evidence="8 9">DSM 18936</strain>
    </source>
</reference>
<dbReference type="GO" id="GO:0006352">
    <property type="term" value="P:DNA-templated transcription initiation"/>
    <property type="evidence" value="ECO:0007669"/>
    <property type="project" value="InterPro"/>
</dbReference>
<keyword evidence="3" id="KW-0731">Sigma factor</keyword>
<organism evidence="8 9">
    <name type="scientific">Ilumatobacter fluminis</name>
    <dbReference type="NCBI Taxonomy" id="467091"/>
    <lineage>
        <taxon>Bacteria</taxon>
        <taxon>Bacillati</taxon>
        <taxon>Actinomycetota</taxon>
        <taxon>Acidimicrobiia</taxon>
        <taxon>Acidimicrobiales</taxon>
        <taxon>Ilumatobacteraceae</taxon>
        <taxon>Ilumatobacter</taxon>
    </lineage>
</organism>
<accession>A0A4R7I4M5</accession>
<name>A0A4R7I4M5_9ACTN</name>
<protein>
    <submittedName>
        <fullName evidence="8">RNA polymerase sigma-70 factor (ECF subfamily)</fullName>
    </submittedName>
</protein>
<dbReference type="SUPFAM" id="SSF88946">
    <property type="entry name" value="Sigma2 domain of RNA polymerase sigma factors"/>
    <property type="match status" value="1"/>
</dbReference>
<comment type="similarity">
    <text evidence="1">Belongs to the sigma-70 factor family. ECF subfamily.</text>
</comment>
<proteinExistence type="inferred from homology"/>
<dbReference type="InterPro" id="IPR013324">
    <property type="entry name" value="RNA_pol_sigma_r3/r4-like"/>
</dbReference>
<keyword evidence="4" id="KW-0238">DNA-binding</keyword>
<dbReference type="CDD" id="cd06171">
    <property type="entry name" value="Sigma70_r4"/>
    <property type="match status" value="1"/>
</dbReference>
<dbReference type="PANTHER" id="PTHR43133">
    <property type="entry name" value="RNA POLYMERASE ECF-TYPE SIGMA FACTO"/>
    <property type="match status" value="1"/>
</dbReference>
<evidence type="ECO:0000256" key="5">
    <source>
        <dbReference type="ARBA" id="ARBA00023163"/>
    </source>
</evidence>
<evidence type="ECO:0000313" key="9">
    <source>
        <dbReference type="Proteomes" id="UP000294558"/>
    </source>
</evidence>
<keyword evidence="5" id="KW-0804">Transcription</keyword>
<evidence type="ECO:0000256" key="3">
    <source>
        <dbReference type="ARBA" id="ARBA00023082"/>
    </source>
</evidence>
<dbReference type="AlphaFoldDB" id="A0A4R7I4M5"/>
<feature type="domain" description="RNA polymerase sigma factor 70 region 4 type 2" evidence="7">
    <location>
        <begin position="110"/>
        <end position="158"/>
    </location>
</feature>
<dbReference type="Gene3D" id="1.10.1740.10">
    <property type="match status" value="1"/>
</dbReference>
<dbReference type="EMBL" id="SOAU01000001">
    <property type="protein sequence ID" value="TDT18561.1"/>
    <property type="molecule type" value="Genomic_DNA"/>
</dbReference>
<dbReference type="SUPFAM" id="SSF88659">
    <property type="entry name" value="Sigma3 and sigma4 domains of RNA polymerase sigma factors"/>
    <property type="match status" value="1"/>
</dbReference>
<evidence type="ECO:0000256" key="1">
    <source>
        <dbReference type="ARBA" id="ARBA00010641"/>
    </source>
</evidence>
<gene>
    <name evidence="8" type="ORF">BDK89_4185</name>
</gene>
<dbReference type="Pfam" id="PF08281">
    <property type="entry name" value="Sigma70_r4_2"/>
    <property type="match status" value="1"/>
</dbReference>
<evidence type="ECO:0000313" key="8">
    <source>
        <dbReference type="EMBL" id="TDT18561.1"/>
    </source>
</evidence>
<dbReference type="InterPro" id="IPR013249">
    <property type="entry name" value="RNA_pol_sigma70_r4_t2"/>
</dbReference>
<dbReference type="Proteomes" id="UP000294558">
    <property type="component" value="Unassembled WGS sequence"/>
</dbReference>
<dbReference type="GO" id="GO:0016987">
    <property type="term" value="F:sigma factor activity"/>
    <property type="evidence" value="ECO:0007669"/>
    <property type="project" value="UniProtKB-KW"/>
</dbReference>
<dbReference type="InterPro" id="IPR013325">
    <property type="entry name" value="RNA_pol_sigma_r2"/>
</dbReference>
<dbReference type="InterPro" id="IPR014284">
    <property type="entry name" value="RNA_pol_sigma-70_dom"/>
</dbReference>